<dbReference type="KEGG" id="rrd:RradSPS_2086"/>
<dbReference type="SUPFAM" id="SSF53649">
    <property type="entry name" value="Alkaline phosphatase-like"/>
    <property type="match status" value="1"/>
</dbReference>
<comment type="PTM">
    <text evidence="1">The conversion to 3-oxoalanine (also known as C-formylglycine, FGly), of a serine or cysteine residue in prokaryotes and of a cysteine residue in eukaryotes, is critical for catalytic activity.</text>
</comment>
<dbReference type="PANTHER" id="PTHR43108">
    <property type="entry name" value="N-ACETYLGLUCOSAMINE-6-SULFATASE FAMILY MEMBER"/>
    <property type="match status" value="1"/>
</dbReference>
<dbReference type="EMBL" id="CP007514">
    <property type="protein sequence ID" value="AHY47369.1"/>
    <property type="molecule type" value="Genomic_DNA"/>
</dbReference>
<evidence type="ECO:0000256" key="1">
    <source>
        <dbReference type="PIRSR" id="PIRSR036666-50"/>
    </source>
</evidence>
<reference evidence="3 5" key="1">
    <citation type="submission" date="2014-03" db="EMBL/GenBank/DDBJ databases">
        <title>Complete genome sequence of the Radio-Resistant Rubrobacter radiotolerans RSPS-4.</title>
        <authorList>
            <person name="Egas C.C."/>
            <person name="Barroso C.C."/>
            <person name="Froufe H.J.C."/>
            <person name="Pacheco J.J."/>
            <person name="Albuquerque L.L."/>
            <person name="da Costa M.M.S."/>
        </authorList>
    </citation>
    <scope>NUCLEOTIDE SEQUENCE [LARGE SCALE GENOMIC DNA]</scope>
    <source>
        <strain evidence="3 5">RSPS-4</strain>
    </source>
</reference>
<dbReference type="PIRSF" id="PIRSF036666">
    <property type="entry name" value="G6S"/>
    <property type="match status" value="1"/>
</dbReference>
<evidence type="ECO:0000313" key="3">
    <source>
        <dbReference type="EMBL" id="AHY47369.1"/>
    </source>
</evidence>
<dbReference type="STRING" id="42256.RradSPS_2086"/>
<protein>
    <submittedName>
        <fullName evidence="3">Sulfatase</fullName>
    </submittedName>
</protein>
<reference evidence="4" key="2">
    <citation type="submission" date="2023-11" db="EMBL/GenBank/DDBJ databases">
        <title>MicrobeMod: A computational toolkit for identifying prokaryotic methylation and restriction-modification with nanopore sequencing.</title>
        <authorList>
            <person name="Crits-Christoph A."/>
            <person name="Kang S.C."/>
            <person name="Lee H."/>
            <person name="Ostrov N."/>
        </authorList>
    </citation>
    <scope>NUCLEOTIDE SEQUENCE</scope>
    <source>
        <strain evidence="4">ATCC 51242</strain>
    </source>
</reference>
<accession>A0A023X5M3</accession>
<dbReference type="EMBL" id="JAWXXX010000001">
    <property type="protein sequence ID" value="MDX5894773.1"/>
    <property type="molecule type" value="Genomic_DNA"/>
</dbReference>
<evidence type="ECO:0000259" key="2">
    <source>
        <dbReference type="Pfam" id="PF00884"/>
    </source>
</evidence>
<dbReference type="Proteomes" id="UP000025229">
    <property type="component" value="Chromosome"/>
</dbReference>
<dbReference type="GO" id="GO:0008449">
    <property type="term" value="F:N-acetylglucosamine-6-sulfatase activity"/>
    <property type="evidence" value="ECO:0007669"/>
    <property type="project" value="InterPro"/>
</dbReference>
<dbReference type="eggNOG" id="COG3119">
    <property type="taxonomic scope" value="Bacteria"/>
</dbReference>
<dbReference type="Gene3D" id="3.40.720.10">
    <property type="entry name" value="Alkaline Phosphatase, subunit A"/>
    <property type="match status" value="1"/>
</dbReference>
<dbReference type="InterPro" id="IPR000917">
    <property type="entry name" value="Sulfatase_N"/>
</dbReference>
<feature type="domain" description="Sulfatase N-terminal" evidence="2">
    <location>
        <begin position="55"/>
        <end position="386"/>
    </location>
</feature>
<dbReference type="Proteomes" id="UP001281130">
    <property type="component" value="Unassembled WGS sequence"/>
</dbReference>
<keyword evidence="5" id="KW-1185">Reference proteome</keyword>
<dbReference type="InterPro" id="IPR017850">
    <property type="entry name" value="Alkaline_phosphatase_core_sf"/>
</dbReference>
<feature type="modified residue" description="3-oxoalanine (Cys)" evidence="1">
    <location>
        <position position="97"/>
    </location>
</feature>
<organism evidence="3 5">
    <name type="scientific">Rubrobacter radiotolerans</name>
    <name type="common">Arthrobacter radiotolerans</name>
    <dbReference type="NCBI Taxonomy" id="42256"/>
    <lineage>
        <taxon>Bacteria</taxon>
        <taxon>Bacillati</taxon>
        <taxon>Actinomycetota</taxon>
        <taxon>Rubrobacteria</taxon>
        <taxon>Rubrobacterales</taxon>
        <taxon>Rubrobacteraceae</taxon>
        <taxon>Rubrobacter</taxon>
    </lineage>
</organism>
<dbReference type="OrthoDB" id="9777306at2"/>
<dbReference type="InterPro" id="IPR012251">
    <property type="entry name" value="GlcNAc_6-SO4ase"/>
</dbReference>
<sequence length="505" mass="56025">MKPKKLLRTALLLPVAVLAFLVLPVSLSGDGGPAAVGQTTGEAPAQTPGVADDRPNFVLILTDDMTLRDYFAVREIESSLGGRVAFFENSFVTTSLCCPSRASTLLGTYVHNHGIKGHIGPNTGEDAYSDRGYDRRDLPSSLKAAGYETALFGKYLNKYTVKEPKPPGWDEWYAGDTPARSWKLNENGKVFYYQQERKRDPGYRYWEDMLGDKAVSYINGRTPQDAPFFLWLGTHAPHGPEIYPPRHARRFQDARLPKPPNFNEADVSDKPEWIRSLKPLTSGQVSVMEQRYRDRLRALAAVSDNIARIRAALRKSGELDNTYFIFTSDNGYHLGNHRLGPGKMTGYEEDARVPLAISGPSVVPGKRSQLVANIDLAPTVAELAGARLATAPDGRSLAPLLTSGSGGYGTADFRKRLVLENYRVPTPSGMWPAPTNQGIRGQGFFFNRYATGEEEYYNLQRDPHQLRNRAGDLPRDRLRDLRSLRSKMASCKADSCRSLDGGKPR</sequence>
<dbReference type="PANTHER" id="PTHR43108:SF8">
    <property type="entry name" value="SD21168P"/>
    <property type="match status" value="1"/>
</dbReference>
<gene>
    <name evidence="3" type="ORF">RradSPS_2086</name>
    <name evidence="4" type="ORF">SIL72_12145</name>
</gene>
<evidence type="ECO:0000313" key="5">
    <source>
        <dbReference type="Proteomes" id="UP000025229"/>
    </source>
</evidence>
<name>A0A023X5M3_RUBRA</name>
<dbReference type="CDD" id="cd16147">
    <property type="entry name" value="G6S"/>
    <property type="match status" value="1"/>
</dbReference>
<dbReference type="AlphaFoldDB" id="A0A023X5M3"/>
<dbReference type="Pfam" id="PF00884">
    <property type="entry name" value="Sulfatase"/>
    <property type="match status" value="1"/>
</dbReference>
<evidence type="ECO:0000313" key="4">
    <source>
        <dbReference type="EMBL" id="MDX5894773.1"/>
    </source>
</evidence>
<proteinExistence type="predicted"/>
<dbReference type="GO" id="GO:0030203">
    <property type="term" value="P:glycosaminoglycan metabolic process"/>
    <property type="evidence" value="ECO:0007669"/>
    <property type="project" value="InterPro"/>
</dbReference>
<dbReference type="HOGENOM" id="CLU_006332_4_1_11"/>
<dbReference type="RefSeq" id="WP_051589688.1">
    <property type="nucleotide sequence ID" value="NZ_CP007514.1"/>
</dbReference>